<keyword evidence="8" id="KW-0418">Kinase</keyword>
<keyword evidence="9 12" id="KW-1133">Transmembrane helix</keyword>
<dbReference type="PANTHER" id="PTHR30009">
    <property type="entry name" value="CYTOCHROME C-TYPE SYNTHESIS PROTEIN AND PTS TRANSMEMBRANE COMPONENT"/>
    <property type="match status" value="1"/>
</dbReference>
<accession>R4UBQ9</accession>
<feature type="transmembrane region" description="Helical" evidence="12">
    <location>
        <begin position="516"/>
        <end position="534"/>
    </location>
</feature>
<evidence type="ECO:0000256" key="7">
    <source>
        <dbReference type="ARBA" id="ARBA00022692"/>
    </source>
</evidence>
<keyword evidence="16" id="KW-1185">Reference proteome</keyword>
<reference evidence="15 16" key="1">
    <citation type="journal article" date="2013" name="Genome Biol. Evol.">
        <title>Complete genomes of two dipteran-associated spiroplasmas provided insights into the origin, dynamics, and impacts of viral invasion in spiroplasma.</title>
        <authorList>
            <person name="Ku C."/>
            <person name="Lo W.S."/>
            <person name="Chen L.L."/>
            <person name="Kuo C.H."/>
        </authorList>
    </citation>
    <scope>NUCLEOTIDE SEQUENCE [LARGE SCALE GENOMIC DNA]</scope>
    <source>
        <strain evidence="15 16">DF-1</strain>
    </source>
</reference>
<dbReference type="InterPro" id="IPR018113">
    <property type="entry name" value="PTrfase_EIIB_Cys"/>
</dbReference>
<dbReference type="PROSITE" id="PS51098">
    <property type="entry name" value="PTS_EIIB_TYPE_1"/>
    <property type="match status" value="1"/>
</dbReference>
<proteinExistence type="predicted"/>
<keyword evidence="10 12" id="KW-0472">Membrane</keyword>
<feature type="active site" description="Phosphocysteine intermediate; for EIIB activity" evidence="11">
    <location>
        <position position="632"/>
    </location>
</feature>
<dbReference type="InterPro" id="IPR003352">
    <property type="entry name" value="PTS_EIIC"/>
</dbReference>
<dbReference type="Gene3D" id="3.30.1360.60">
    <property type="entry name" value="Glucose permease domain IIB"/>
    <property type="match status" value="1"/>
</dbReference>
<name>R4UBQ9_9MOLU</name>
<dbReference type="GO" id="GO:0090563">
    <property type="term" value="F:protein-phosphocysteine-sugar phosphotransferase activity"/>
    <property type="evidence" value="ECO:0007669"/>
    <property type="project" value="TreeGrafter"/>
</dbReference>
<feature type="transmembrane region" description="Helical" evidence="12">
    <location>
        <begin position="489"/>
        <end position="509"/>
    </location>
</feature>
<evidence type="ECO:0000259" key="13">
    <source>
        <dbReference type="PROSITE" id="PS51098"/>
    </source>
</evidence>
<gene>
    <name evidence="15" type="primary">ptsG</name>
    <name evidence="15" type="ORF">SCHRY_v1c07780</name>
</gene>
<feature type="transmembrane region" description="Helical" evidence="12">
    <location>
        <begin position="463"/>
        <end position="483"/>
    </location>
</feature>
<evidence type="ECO:0000256" key="12">
    <source>
        <dbReference type="SAM" id="Phobius"/>
    </source>
</evidence>
<protein>
    <submittedName>
        <fullName evidence="15">PTS system glucose-specific IIBC component</fullName>
    </submittedName>
</protein>
<keyword evidence="6" id="KW-0598">Phosphotransferase system</keyword>
<feature type="transmembrane region" description="Helical" evidence="12">
    <location>
        <begin position="78"/>
        <end position="98"/>
    </location>
</feature>
<feature type="transmembrane region" description="Helical" evidence="12">
    <location>
        <begin position="433"/>
        <end position="451"/>
    </location>
</feature>
<evidence type="ECO:0000256" key="1">
    <source>
        <dbReference type="ARBA" id="ARBA00004651"/>
    </source>
</evidence>
<dbReference type="PATRIC" id="fig|1276227.3.peg.785"/>
<dbReference type="OrthoDB" id="9764327at2"/>
<feature type="domain" description="PTS EIIB type-1" evidence="13">
    <location>
        <begin position="610"/>
        <end position="692"/>
    </location>
</feature>
<evidence type="ECO:0000256" key="3">
    <source>
        <dbReference type="ARBA" id="ARBA00022475"/>
    </source>
</evidence>
<evidence type="ECO:0000256" key="11">
    <source>
        <dbReference type="PROSITE-ProRule" id="PRU00421"/>
    </source>
</evidence>
<feature type="transmembrane region" description="Helical" evidence="12">
    <location>
        <begin position="38"/>
        <end position="58"/>
    </location>
</feature>
<evidence type="ECO:0000259" key="14">
    <source>
        <dbReference type="PROSITE" id="PS51103"/>
    </source>
</evidence>
<keyword evidence="7 12" id="KW-0812">Transmembrane</keyword>
<evidence type="ECO:0000256" key="6">
    <source>
        <dbReference type="ARBA" id="ARBA00022683"/>
    </source>
</evidence>
<dbReference type="STRING" id="1276227.SCHRY_v1c07780"/>
<dbReference type="HOGENOM" id="CLU_012312_1_0_14"/>
<evidence type="ECO:0000256" key="8">
    <source>
        <dbReference type="ARBA" id="ARBA00022777"/>
    </source>
</evidence>
<evidence type="ECO:0000313" key="16">
    <source>
        <dbReference type="Proteomes" id="UP000013964"/>
    </source>
</evidence>
<evidence type="ECO:0000256" key="9">
    <source>
        <dbReference type="ARBA" id="ARBA00022989"/>
    </source>
</evidence>
<dbReference type="Pfam" id="PF02378">
    <property type="entry name" value="PTS_EIIC"/>
    <property type="match status" value="1"/>
</dbReference>
<keyword evidence="3" id="KW-1003">Cell membrane</keyword>
<keyword evidence="4" id="KW-0762">Sugar transport</keyword>
<dbReference type="PANTHER" id="PTHR30009:SF20">
    <property type="entry name" value="PTS SYSTEM GLUCOSE-SPECIFIC EIICB COMPONENT-RELATED"/>
    <property type="match status" value="1"/>
</dbReference>
<feature type="transmembrane region" description="Helical" evidence="12">
    <location>
        <begin position="224"/>
        <end position="242"/>
    </location>
</feature>
<feature type="transmembrane region" description="Helical" evidence="12">
    <location>
        <begin position="105"/>
        <end position="128"/>
    </location>
</feature>
<evidence type="ECO:0000256" key="4">
    <source>
        <dbReference type="ARBA" id="ARBA00022597"/>
    </source>
</evidence>
<dbReference type="GO" id="GO:0016301">
    <property type="term" value="F:kinase activity"/>
    <property type="evidence" value="ECO:0007669"/>
    <property type="project" value="UniProtKB-KW"/>
</dbReference>
<dbReference type="eggNOG" id="COG1264">
    <property type="taxonomic scope" value="Bacteria"/>
</dbReference>
<dbReference type="InterPro" id="IPR050429">
    <property type="entry name" value="PTS_Glucose_EIICBA"/>
</dbReference>
<evidence type="ECO:0000256" key="10">
    <source>
        <dbReference type="ARBA" id="ARBA00023136"/>
    </source>
</evidence>
<dbReference type="CDD" id="cd00212">
    <property type="entry name" value="PTS_IIB_glc"/>
    <property type="match status" value="1"/>
</dbReference>
<feature type="transmembrane region" description="Helical" evidence="12">
    <location>
        <begin position="540"/>
        <end position="562"/>
    </location>
</feature>
<dbReference type="Proteomes" id="UP000013964">
    <property type="component" value="Chromosome"/>
</dbReference>
<organism evidence="15 16">
    <name type="scientific">Spiroplasma chrysopicola DF-1</name>
    <dbReference type="NCBI Taxonomy" id="1276227"/>
    <lineage>
        <taxon>Bacteria</taxon>
        <taxon>Bacillati</taxon>
        <taxon>Mycoplasmatota</taxon>
        <taxon>Mollicutes</taxon>
        <taxon>Entomoplasmatales</taxon>
        <taxon>Spiroplasmataceae</taxon>
        <taxon>Spiroplasma</taxon>
    </lineage>
</organism>
<sequence>MKNTTGAIKKAKPFISRRWWKSSNQKTMATLSKLSKAFLLPIALLPIAGIFLGVGATITSKVDANTGIWFFGNFLNKMGDIAFGNLPVLFCISVAMAYTEDAGVAALTSVVGFLVFNAIQMSLLSGAFSHIQYTVDINGIANPITGLTVNGDSLANPVLMDANALLEWMKHSPIYSELVKGDNVEIVIKGSSVINDSYNLLFYTGDVWAVKGTLLTSNLGVNSLNTGVFAGIFVGAIAAFAYNRFHKTQLPSAISFFSGTKLVPIITFIAVIPLAFIFMMLWPLIGTGLAWFGNNSGKLPGGLDSLIFEVFERSLVPFGLHHVFYSPLWWTQAGGSMPDLIQNVLTNPLQYIDFLKDLQNAGFIDSNIDLSSITDPGLVQPYIAAWVSKLNAETISAVGDQTIMYKVLADDNITFTMVQHMGLNLGRFQSGKFPFMMFGLPAAAVAMWYSVPKQNRKQVMGIYFSAAFTCFLTGITEPIEFTFLFVAPWLFYGVHMPLCAISFMLMGLLHVHTTMTVSGGTIDFIVFGVVPFIGNKGTNFYWILVVGAAYAPIYFFAFFFAIKYGKIKLPGRDEGDMKLYSKADFKAKGVQTPNNDDLTTVRASADEQKREKARKIIEFLGGPDNIKAVDSCASRLRVTVSDNSLVNADGIKSLGGCNGVLIRGESVQCVYGGEQEVLKPYMRELLQEMRVNNPNLKTK</sequence>
<evidence type="ECO:0000256" key="2">
    <source>
        <dbReference type="ARBA" id="ARBA00022448"/>
    </source>
</evidence>
<dbReference type="Pfam" id="PF00367">
    <property type="entry name" value="PTS_EIIB"/>
    <property type="match status" value="1"/>
</dbReference>
<dbReference type="SUPFAM" id="SSF55604">
    <property type="entry name" value="Glucose permease domain IIB"/>
    <property type="match status" value="1"/>
</dbReference>
<dbReference type="AlphaFoldDB" id="R4UBQ9"/>
<keyword evidence="2" id="KW-0813">Transport</keyword>
<dbReference type="eggNOG" id="COG1263">
    <property type="taxonomic scope" value="Bacteria"/>
</dbReference>
<dbReference type="KEGG" id="scr:SCHRY_v1c07780"/>
<dbReference type="EMBL" id="CP005077">
    <property type="protein sequence ID" value="AGM25354.1"/>
    <property type="molecule type" value="Genomic_DNA"/>
</dbReference>
<dbReference type="PROSITE" id="PS51103">
    <property type="entry name" value="PTS_EIIC_TYPE_1"/>
    <property type="match status" value="1"/>
</dbReference>
<feature type="transmembrane region" description="Helical" evidence="12">
    <location>
        <begin position="262"/>
        <end position="285"/>
    </location>
</feature>
<keyword evidence="5" id="KW-0808">Transferase</keyword>
<dbReference type="GO" id="GO:0008982">
    <property type="term" value="F:protein-N(PI)-phosphohistidine-sugar phosphotransferase activity"/>
    <property type="evidence" value="ECO:0007669"/>
    <property type="project" value="InterPro"/>
</dbReference>
<feature type="domain" description="PTS EIIC type-1" evidence="14">
    <location>
        <begin position="25"/>
        <end position="574"/>
    </location>
</feature>
<dbReference type="RefSeq" id="WP_016339176.1">
    <property type="nucleotide sequence ID" value="NC_021280.1"/>
</dbReference>
<dbReference type="GO" id="GO:0009401">
    <property type="term" value="P:phosphoenolpyruvate-dependent sugar phosphotransferase system"/>
    <property type="evidence" value="ECO:0007669"/>
    <property type="project" value="UniProtKB-KW"/>
</dbReference>
<evidence type="ECO:0000256" key="5">
    <source>
        <dbReference type="ARBA" id="ARBA00022679"/>
    </source>
</evidence>
<dbReference type="InterPro" id="IPR036878">
    <property type="entry name" value="Glu_permease_IIB"/>
</dbReference>
<dbReference type="InterPro" id="IPR013013">
    <property type="entry name" value="PTS_EIIC_1"/>
</dbReference>
<comment type="subcellular location">
    <subcellularLocation>
        <location evidence="1">Cell membrane</location>
        <topology evidence="1">Multi-pass membrane protein</topology>
    </subcellularLocation>
</comment>
<evidence type="ECO:0000313" key="15">
    <source>
        <dbReference type="EMBL" id="AGM25354.1"/>
    </source>
</evidence>
<dbReference type="GO" id="GO:0005886">
    <property type="term" value="C:plasma membrane"/>
    <property type="evidence" value="ECO:0007669"/>
    <property type="project" value="UniProtKB-SubCell"/>
</dbReference>
<dbReference type="InterPro" id="IPR001996">
    <property type="entry name" value="PTS_IIB_1"/>
</dbReference>